<dbReference type="Gene3D" id="2.170.16.10">
    <property type="entry name" value="Hedgehog/Intein (Hint) domain"/>
    <property type="match status" value="1"/>
</dbReference>
<evidence type="ECO:0000256" key="1">
    <source>
        <dbReference type="ARBA" id="ARBA00001539"/>
    </source>
</evidence>
<evidence type="ECO:0000259" key="11">
    <source>
        <dbReference type="PROSITE" id="PS50819"/>
    </source>
</evidence>
<dbReference type="InterPro" id="IPR027434">
    <property type="entry name" value="Homing_endonucl"/>
</dbReference>
<dbReference type="InterPro" id="IPR006141">
    <property type="entry name" value="Intein_N"/>
</dbReference>
<evidence type="ECO:0000256" key="6">
    <source>
        <dbReference type="ARBA" id="ARBA00022813"/>
    </source>
</evidence>
<comment type="catalytic activity">
    <reaction evidence="1 10">
        <text>dTDP-alpha-D-glucose = dTDP-4-dehydro-6-deoxy-alpha-D-glucose + H2O</text>
        <dbReference type="Rhea" id="RHEA:17221"/>
        <dbReference type="ChEBI" id="CHEBI:15377"/>
        <dbReference type="ChEBI" id="CHEBI:57477"/>
        <dbReference type="ChEBI" id="CHEBI:57649"/>
        <dbReference type="EC" id="4.2.1.46"/>
    </reaction>
</comment>
<dbReference type="InterPro" id="IPR016040">
    <property type="entry name" value="NAD(P)-bd_dom"/>
</dbReference>
<dbReference type="Pfam" id="PF14528">
    <property type="entry name" value="LAGLIDADG_3"/>
    <property type="match status" value="1"/>
</dbReference>
<dbReference type="SUPFAM" id="SSF51735">
    <property type="entry name" value="NAD(P)-binding Rossmann-fold domains"/>
    <property type="match status" value="2"/>
</dbReference>
<protein>
    <recommendedName>
        <fullName evidence="5 10">dTDP-glucose 4,6-dehydratase</fullName>
        <ecNumber evidence="4 10">4.2.1.46</ecNumber>
    </recommendedName>
</protein>
<dbReference type="Proteomes" id="UP000051861">
    <property type="component" value="Unassembled WGS sequence"/>
</dbReference>
<evidence type="ECO:0000256" key="10">
    <source>
        <dbReference type="RuleBase" id="RU004473"/>
    </source>
</evidence>
<dbReference type="SUPFAM" id="SSF55608">
    <property type="entry name" value="Homing endonucleases"/>
    <property type="match status" value="1"/>
</dbReference>
<dbReference type="SUPFAM" id="SSF51294">
    <property type="entry name" value="Hedgehog/intein (Hint) domain"/>
    <property type="match status" value="1"/>
</dbReference>
<keyword evidence="8" id="KW-0520">NAD</keyword>
<evidence type="ECO:0000256" key="5">
    <source>
        <dbReference type="ARBA" id="ARBA00016977"/>
    </source>
</evidence>
<dbReference type="AlphaFoldDB" id="A0A0S7Y5N1"/>
<dbReference type="Gene3D" id="3.10.28.10">
    <property type="entry name" value="Homing endonucleases"/>
    <property type="match status" value="1"/>
</dbReference>
<evidence type="ECO:0000256" key="9">
    <source>
        <dbReference type="ARBA" id="ARBA00023239"/>
    </source>
</evidence>
<gene>
    <name evidence="12" type="ORF">AMJ44_02375</name>
</gene>
<dbReference type="CDD" id="cd00081">
    <property type="entry name" value="Hint"/>
    <property type="match status" value="1"/>
</dbReference>
<dbReference type="CDD" id="cd05246">
    <property type="entry name" value="dTDP_GD_SDR_e"/>
    <property type="match status" value="1"/>
</dbReference>
<evidence type="ECO:0000256" key="8">
    <source>
        <dbReference type="ARBA" id="ARBA00023027"/>
    </source>
</evidence>
<dbReference type="InterPro" id="IPR006142">
    <property type="entry name" value="INTEIN"/>
</dbReference>
<dbReference type="EMBL" id="LIZX01000014">
    <property type="protein sequence ID" value="KPJ69775.1"/>
    <property type="molecule type" value="Genomic_DNA"/>
</dbReference>
<organism evidence="12 13">
    <name type="scientific">candidate division WOR-1 bacterium DG_54_3</name>
    <dbReference type="NCBI Taxonomy" id="1703775"/>
    <lineage>
        <taxon>Bacteria</taxon>
        <taxon>Bacillati</taxon>
        <taxon>Saganbacteria</taxon>
    </lineage>
</organism>
<dbReference type="Pfam" id="PF14890">
    <property type="entry name" value="Intein_splicing"/>
    <property type="match status" value="1"/>
</dbReference>
<name>A0A0S7Y5N1_UNCSA</name>
<dbReference type="Gene3D" id="3.90.25.10">
    <property type="entry name" value="UDP-galactose 4-epimerase, domain 1"/>
    <property type="match status" value="2"/>
</dbReference>
<dbReference type="GO" id="GO:0004519">
    <property type="term" value="F:endonuclease activity"/>
    <property type="evidence" value="ECO:0007669"/>
    <property type="project" value="InterPro"/>
</dbReference>
<dbReference type="PANTHER" id="PTHR43000">
    <property type="entry name" value="DTDP-D-GLUCOSE 4,6-DEHYDRATASE-RELATED"/>
    <property type="match status" value="1"/>
</dbReference>
<dbReference type="NCBIfam" id="TIGR01181">
    <property type="entry name" value="dTDP_gluc_dehyt"/>
    <property type="match status" value="1"/>
</dbReference>
<dbReference type="PROSITE" id="PS50819">
    <property type="entry name" value="INTEIN_ENDONUCLEASE"/>
    <property type="match status" value="1"/>
</dbReference>
<comment type="caution">
    <text evidence="12">The sequence shown here is derived from an EMBL/GenBank/DDBJ whole genome shotgun (WGS) entry which is preliminary data.</text>
</comment>
<reference evidence="12 13" key="1">
    <citation type="journal article" date="2015" name="Microbiome">
        <title>Genomic resolution of linkages in carbon, nitrogen, and sulfur cycling among widespread estuary sediment bacteria.</title>
        <authorList>
            <person name="Baker B.J."/>
            <person name="Lazar C.S."/>
            <person name="Teske A.P."/>
            <person name="Dick G.J."/>
        </authorList>
    </citation>
    <scope>NUCLEOTIDE SEQUENCE [LARGE SCALE GENOMIC DNA]</scope>
    <source>
        <strain evidence="12">DG_54_3</strain>
    </source>
</reference>
<dbReference type="Pfam" id="PF16363">
    <property type="entry name" value="GDP_Man_Dehyd"/>
    <property type="match status" value="2"/>
</dbReference>
<feature type="domain" description="DOD-type homing endonuclease" evidence="11">
    <location>
        <begin position="224"/>
        <end position="362"/>
    </location>
</feature>
<keyword evidence="9 10" id="KW-0456">Lyase</keyword>
<dbReference type="PROSITE" id="PS50818">
    <property type="entry name" value="INTEIN_C_TER"/>
    <property type="match status" value="1"/>
</dbReference>
<evidence type="ECO:0000313" key="13">
    <source>
        <dbReference type="Proteomes" id="UP000051861"/>
    </source>
</evidence>
<proteinExistence type="inferred from homology"/>
<dbReference type="InterPro" id="IPR036291">
    <property type="entry name" value="NAD(P)-bd_dom_sf"/>
</dbReference>
<keyword evidence="6" id="KW-0068">Autocatalytic cleavage</keyword>
<dbReference type="InterPro" id="IPR030934">
    <property type="entry name" value="Intein_C"/>
</dbReference>
<dbReference type="GO" id="GO:0009225">
    <property type="term" value="P:nucleotide-sugar metabolic process"/>
    <property type="evidence" value="ECO:0007669"/>
    <property type="project" value="InterPro"/>
</dbReference>
<dbReference type="InterPro" id="IPR004860">
    <property type="entry name" value="LAGLIDADG_dom"/>
</dbReference>
<evidence type="ECO:0000256" key="7">
    <source>
        <dbReference type="ARBA" id="ARBA00023000"/>
    </source>
</evidence>
<evidence type="ECO:0000256" key="4">
    <source>
        <dbReference type="ARBA" id="ARBA00011990"/>
    </source>
</evidence>
<dbReference type="EC" id="4.2.1.46" evidence="4 10"/>
<comment type="cofactor">
    <cofactor evidence="2 10">
        <name>NAD(+)</name>
        <dbReference type="ChEBI" id="CHEBI:57540"/>
    </cofactor>
</comment>
<comment type="similarity">
    <text evidence="3 10">Belongs to the NAD(P)-dependent epimerase/dehydratase family. dTDP-glucose dehydratase subfamily.</text>
</comment>
<dbReference type="InterPro" id="IPR036844">
    <property type="entry name" value="Hint_dom_sf"/>
</dbReference>
<dbReference type="GO" id="GO:0008460">
    <property type="term" value="F:dTDP-glucose 4,6-dehydratase activity"/>
    <property type="evidence" value="ECO:0007669"/>
    <property type="project" value="UniProtKB-EC"/>
</dbReference>
<dbReference type="InterPro" id="IPR005888">
    <property type="entry name" value="dTDP_Gluc_deHydtase"/>
</dbReference>
<accession>A0A0S7Y5N1</accession>
<dbReference type="GO" id="GO:0016539">
    <property type="term" value="P:intein-mediated protein splicing"/>
    <property type="evidence" value="ECO:0007669"/>
    <property type="project" value="InterPro"/>
</dbReference>
<dbReference type="PRINTS" id="PR00379">
    <property type="entry name" value="INTEIN"/>
</dbReference>
<evidence type="ECO:0000313" key="12">
    <source>
        <dbReference type="EMBL" id="KPJ69775.1"/>
    </source>
</evidence>
<dbReference type="NCBIfam" id="TIGR01445">
    <property type="entry name" value="intein_Nterm"/>
    <property type="match status" value="1"/>
</dbReference>
<sequence>MKLLVTGGAGFIGSNFIRYLLSKHPDEIINLDKLTYAGNLDNLKDIEGDLRYKFYKGDICDPEAVEKAIGLVDQVDAIVNFAAESISANIYLPIWNAGKIKIMTLEELFNKAKLGGKLKHQENVEIIDFKHKNYKVLSYKGGIGYWMPIRQISRHKYKGKIVRLTQKWGEIEVTPNHSIYDCDFNLTTPLKNPEILGMRNINHISKKKKYLNYSGDKLKALLRLLGGYISEGWTSYNQKNGSHHFGIANANKQWILNLKEDLKLLGYNPNITKTKGNLYQLIISNKGFFNFVRKEAGFGSHGKFIPSFVFQLRKEWQKEFLKTAVFGDGETIKNKNYSTIRYTTVSEKMAVGLSLLLTLLGYNYSVVKDGRFNAYTFNFGGDHTVSLLKKSYQEIDYDGYVYDISVDKLKNFACGVGNVVVHNTHVDRSILSAGSFVQTDVYGTYVLLEAVKKFKIERYIHISTDEVYGSIEHGSFTEDSSLHPNSPYAASKAGGDLLVRAYYKTYDLPVLITRSSNNYGPYHYPEKIIPLFITNALQDKKLPLYGDGKNVRDWLYVEDNCEAIDLVLRKGEAGEVYNISGENEKQNIEITKFILKELGKSEDLIKFIKDRPGHDRRYSLDCSKIKGLGWAPRTDFEEGLRTTIRWYHNNRGWWERIKEKQKEFQEFQNKWYSER</sequence>
<dbReference type="NCBIfam" id="TIGR01443">
    <property type="entry name" value="intein_Cterm"/>
    <property type="match status" value="1"/>
</dbReference>
<evidence type="ECO:0000256" key="3">
    <source>
        <dbReference type="ARBA" id="ARBA00008178"/>
    </source>
</evidence>
<dbReference type="InterPro" id="IPR004042">
    <property type="entry name" value="Intein_endonuc_central"/>
</dbReference>
<evidence type="ECO:0000256" key="2">
    <source>
        <dbReference type="ARBA" id="ARBA00001911"/>
    </source>
</evidence>
<dbReference type="Gene3D" id="3.40.50.720">
    <property type="entry name" value="NAD(P)-binding Rossmann-like Domain"/>
    <property type="match status" value="2"/>
</dbReference>
<dbReference type="PATRIC" id="fig|1703775.3.peg.3212"/>
<keyword evidence="7" id="KW-0651">Protein splicing</keyword>